<gene>
    <name evidence="8" type="ORF">HNQ88_003187</name>
</gene>
<organism evidence="8 9">
    <name type="scientific">Aureibacter tunicatorum</name>
    <dbReference type="NCBI Taxonomy" id="866807"/>
    <lineage>
        <taxon>Bacteria</taxon>
        <taxon>Pseudomonadati</taxon>
        <taxon>Bacteroidota</taxon>
        <taxon>Cytophagia</taxon>
        <taxon>Cytophagales</taxon>
        <taxon>Persicobacteraceae</taxon>
        <taxon>Aureibacter</taxon>
    </lineage>
</organism>
<reference evidence="8" key="1">
    <citation type="submission" date="2023-07" db="EMBL/GenBank/DDBJ databases">
        <title>Genomic Encyclopedia of Type Strains, Phase IV (KMG-IV): sequencing the most valuable type-strain genomes for metagenomic binning, comparative biology and taxonomic classification.</title>
        <authorList>
            <person name="Goeker M."/>
        </authorList>
    </citation>
    <scope>NUCLEOTIDE SEQUENCE</scope>
    <source>
        <strain evidence="8">DSM 26174</strain>
    </source>
</reference>
<dbReference type="GO" id="GO:0015109">
    <property type="term" value="F:chromate transmembrane transporter activity"/>
    <property type="evidence" value="ECO:0007669"/>
    <property type="project" value="InterPro"/>
</dbReference>
<dbReference type="EMBL" id="JAVDQD010000004">
    <property type="protein sequence ID" value="MDR6240121.1"/>
    <property type="molecule type" value="Genomic_DNA"/>
</dbReference>
<dbReference type="PANTHER" id="PTHR43663:SF1">
    <property type="entry name" value="CHROMATE TRANSPORTER"/>
    <property type="match status" value="1"/>
</dbReference>
<evidence type="ECO:0000256" key="3">
    <source>
        <dbReference type="ARBA" id="ARBA00022475"/>
    </source>
</evidence>
<accession>A0AAE3XQL7</accession>
<keyword evidence="5 7" id="KW-1133">Transmembrane helix</keyword>
<keyword evidence="9" id="KW-1185">Reference proteome</keyword>
<dbReference type="Pfam" id="PF02417">
    <property type="entry name" value="Chromate_transp"/>
    <property type="match status" value="1"/>
</dbReference>
<feature type="transmembrane region" description="Helical" evidence="7">
    <location>
        <begin position="75"/>
        <end position="97"/>
    </location>
</feature>
<feature type="transmembrane region" description="Helical" evidence="7">
    <location>
        <begin position="141"/>
        <end position="174"/>
    </location>
</feature>
<dbReference type="PANTHER" id="PTHR43663">
    <property type="entry name" value="CHROMATE TRANSPORT PROTEIN-RELATED"/>
    <property type="match status" value="1"/>
</dbReference>
<dbReference type="InterPro" id="IPR052518">
    <property type="entry name" value="CHR_Transporter"/>
</dbReference>
<dbReference type="GO" id="GO:0005886">
    <property type="term" value="C:plasma membrane"/>
    <property type="evidence" value="ECO:0007669"/>
    <property type="project" value="UniProtKB-SubCell"/>
</dbReference>
<comment type="similarity">
    <text evidence="2">Belongs to the chromate ion transporter (CHR) (TC 2.A.51) family.</text>
</comment>
<proteinExistence type="inferred from homology"/>
<dbReference type="RefSeq" id="WP_309939979.1">
    <property type="nucleotide sequence ID" value="NZ_AP025305.1"/>
</dbReference>
<keyword evidence="6 7" id="KW-0472">Membrane</keyword>
<sequence>MIYIKLFYTFFKIGLFSFGGGLAMLPLIEHEMLANDWMSTEQFMNIVSISQMTPGAISVNCATYIGVQVGGIPGAIIATAGLAAPSIIIIIALAKILSKLKNNPLKIAFFYGVKPITIALILFAGIIIAQNTLIIDKTPDFIAIAITIASFIVSAKFKVHPLINILVCGIIGLLIF</sequence>
<keyword evidence="3" id="KW-1003">Cell membrane</keyword>
<comment type="caution">
    <text evidence="8">The sequence shown here is derived from an EMBL/GenBank/DDBJ whole genome shotgun (WGS) entry which is preliminary data.</text>
</comment>
<keyword evidence="4 7" id="KW-0812">Transmembrane</keyword>
<protein>
    <submittedName>
        <fullName evidence="8">Chromate transporter</fullName>
    </submittedName>
</protein>
<dbReference type="InterPro" id="IPR003370">
    <property type="entry name" value="Chromate_transpt"/>
</dbReference>
<evidence type="ECO:0000256" key="2">
    <source>
        <dbReference type="ARBA" id="ARBA00005262"/>
    </source>
</evidence>
<evidence type="ECO:0000256" key="1">
    <source>
        <dbReference type="ARBA" id="ARBA00004651"/>
    </source>
</evidence>
<feature type="transmembrane region" description="Helical" evidence="7">
    <location>
        <begin position="109"/>
        <end position="129"/>
    </location>
</feature>
<evidence type="ECO:0000256" key="7">
    <source>
        <dbReference type="SAM" id="Phobius"/>
    </source>
</evidence>
<evidence type="ECO:0000256" key="6">
    <source>
        <dbReference type="ARBA" id="ARBA00023136"/>
    </source>
</evidence>
<dbReference type="AlphaFoldDB" id="A0AAE3XQL7"/>
<comment type="subcellular location">
    <subcellularLocation>
        <location evidence="1">Cell membrane</location>
        <topology evidence="1">Multi-pass membrane protein</topology>
    </subcellularLocation>
</comment>
<feature type="transmembrane region" description="Helical" evidence="7">
    <location>
        <begin position="7"/>
        <end position="28"/>
    </location>
</feature>
<evidence type="ECO:0000256" key="5">
    <source>
        <dbReference type="ARBA" id="ARBA00022989"/>
    </source>
</evidence>
<evidence type="ECO:0000313" key="9">
    <source>
        <dbReference type="Proteomes" id="UP001185092"/>
    </source>
</evidence>
<evidence type="ECO:0000256" key="4">
    <source>
        <dbReference type="ARBA" id="ARBA00022692"/>
    </source>
</evidence>
<evidence type="ECO:0000313" key="8">
    <source>
        <dbReference type="EMBL" id="MDR6240121.1"/>
    </source>
</evidence>
<name>A0AAE3XQL7_9BACT</name>
<dbReference type="Proteomes" id="UP001185092">
    <property type="component" value="Unassembled WGS sequence"/>
</dbReference>